<reference evidence="2 3" key="1">
    <citation type="journal article" date="2010" name="Science">
        <title>Genomic analysis of organismal complexity in the multicellular green alga Volvox carteri.</title>
        <authorList>
            <person name="Prochnik S.E."/>
            <person name="Umen J."/>
            <person name="Nedelcu A.M."/>
            <person name="Hallmann A."/>
            <person name="Miller S.M."/>
            <person name="Nishii I."/>
            <person name="Ferris P."/>
            <person name="Kuo A."/>
            <person name="Mitros T."/>
            <person name="Fritz-Laylin L.K."/>
            <person name="Hellsten U."/>
            <person name="Chapman J."/>
            <person name="Simakov O."/>
            <person name="Rensing S.A."/>
            <person name="Terry A."/>
            <person name="Pangilinan J."/>
            <person name="Kapitonov V."/>
            <person name="Jurka J."/>
            <person name="Salamov A."/>
            <person name="Shapiro H."/>
            <person name="Schmutz J."/>
            <person name="Grimwood J."/>
            <person name="Lindquist E."/>
            <person name="Lucas S."/>
            <person name="Grigoriev I.V."/>
            <person name="Schmitt R."/>
            <person name="Kirk D."/>
            <person name="Rokhsar D.S."/>
        </authorList>
    </citation>
    <scope>NUCLEOTIDE SEQUENCE [LARGE SCALE GENOMIC DNA]</scope>
    <source>
        <strain evidence="3">f. Nagariensis / Eve</strain>
    </source>
</reference>
<feature type="compositionally biased region" description="Basic and acidic residues" evidence="1">
    <location>
        <begin position="87"/>
        <end position="108"/>
    </location>
</feature>
<dbReference type="PANTHER" id="PTHR13124:SF12">
    <property type="entry name" value="LARGE RIBOSOMAL SUBUNIT PROTEIN ML46"/>
    <property type="match status" value="1"/>
</dbReference>
<dbReference type="AlphaFoldDB" id="D8UEU6"/>
<dbReference type="PANTHER" id="PTHR13124">
    <property type="entry name" value="39S RIBOSOMAL PROTEIN L46, MITOCHONDRIAL PRECURSOR-RELATED"/>
    <property type="match status" value="1"/>
</dbReference>
<dbReference type="KEGG" id="vcn:VOLCADRAFT_121613"/>
<gene>
    <name evidence="2" type="ORF">VOLCADRAFT_121613</name>
</gene>
<dbReference type="RefSeq" id="XP_002957203.1">
    <property type="nucleotide sequence ID" value="XM_002957157.1"/>
</dbReference>
<dbReference type="OrthoDB" id="414075at2759"/>
<feature type="non-terminal residue" evidence="2">
    <location>
        <position position="387"/>
    </location>
</feature>
<sequence length="387" mass="41409">MRCSQLLERFGRSAFSLNGYSGCWQSCRAYATQITELEASSSNADALIFAACVLQRLPILRPAVPPHHAQHLIWSRQRGLESGTLKDYPEAATKGRGDMGSKQEKQDLRTFSPVPSLTSADDSGDVRSMRRRLSEGLYLVVRNTNRGDHQQHPQQLGQRQAGEGSSPPGPGSSGGALEDLRGGRGGSGSSSSSSSEGHGGGSWAFPLAANTGEESISETAHRALHAVIGRSHPVFFVGKAPMAHLVGPRRGIKTFFMLAQTVDDPWDIRLVEGGPAQEFAWVTKQELLETYLSDARLRELVSKMLSAKAASAAAPVNIGSDNPDKNSPQSAALAPSTTNRTRIPPSCSKSQKFCSKSGYCRRRRLGAKWLDAAAKAAVDATRGVGDA</sequence>
<proteinExistence type="predicted"/>
<dbReference type="eggNOG" id="KOG4548">
    <property type="taxonomic scope" value="Eukaryota"/>
</dbReference>
<feature type="compositionally biased region" description="Polar residues" evidence="1">
    <location>
        <begin position="325"/>
        <end position="341"/>
    </location>
</feature>
<dbReference type="FunCoup" id="D8UEU6">
    <property type="interactions" value="546"/>
</dbReference>
<dbReference type="GO" id="GO:0003735">
    <property type="term" value="F:structural constituent of ribosome"/>
    <property type="evidence" value="ECO:0007669"/>
    <property type="project" value="InterPro"/>
</dbReference>
<organism evidence="3">
    <name type="scientific">Volvox carteri f. nagariensis</name>
    <dbReference type="NCBI Taxonomy" id="3068"/>
    <lineage>
        <taxon>Eukaryota</taxon>
        <taxon>Viridiplantae</taxon>
        <taxon>Chlorophyta</taxon>
        <taxon>core chlorophytes</taxon>
        <taxon>Chlorophyceae</taxon>
        <taxon>CS clade</taxon>
        <taxon>Chlamydomonadales</taxon>
        <taxon>Volvocaceae</taxon>
        <taxon>Volvox</taxon>
    </lineage>
</organism>
<dbReference type="InParanoid" id="D8UEU6"/>
<accession>D8UEU6</accession>
<dbReference type="GO" id="GO:0005762">
    <property type="term" value="C:mitochondrial large ribosomal subunit"/>
    <property type="evidence" value="ECO:0007669"/>
    <property type="project" value="TreeGrafter"/>
</dbReference>
<dbReference type="GeneID" id="9626698"/>
<dbReference type="InterPro" id="IPR040008">
    <property type="entry name" value="Ribosomal_mL46"/>
</dbReference>
<evidence type="ECO:0000313" key="2">
    <source>
        <dbReference type="EMBL" id="EFJ41701.1"/>
    </source>
</evidence>
<dbReference type="Gene3D" id="3.90.79.10">
    <property type="entry name" value="Nucleoside Triphosphate Pyrophosphohydrolase"/>
    <property type="match status" value="1"/>
</dbReference>
<evidence type="ECO:0008006" key="4">
    <source>
        <dbReference type="Google" id="ProtNLM"/>
    </source>
</evidence>
<protein>
    <recommendedName>
        <fullName evidence="4">Ribosomal protein L46 N-terminal domain-containing protein</fullName>
    </recommendedName>
</protein>
<feature type="region of interest" description="Disordered" evidence="1">
    <location>
        <begin position="315"/>
        <end position="353"/>
    </location>
</feature>
<dbReference type="Proteomes" id="UP000001058">
    <property type="component" value="Unassembled WGS sequence"/>
</dbReference>
<feature type="region of interest" description="Disordered" evidence="1">
    <location>
        <begin position="145"/>
        <end position="206"/>
    </location>
</feature>
<feature type="region of interest" description="Disordered" evidence="1">
    <location>
        <begin position="84"/>
        <end position="128"/>
    </location>
</feature>
<feature type="compositionally biased region" description="Low complexity" evidence="1">
    <location>
        <begin position="152"/>
        <end position="166"/>
    </location>
</feature>
<keyword evidence="3" id="KW-1185">Reference proteome</keyword>
<evidence type="ECO:0000313" key="3">
    <source>
        <dbReference type="Proteomes" id="UP000001058"/>
    </source>
</evidence>
<evidence type="ECO:0000256" key="1">
    <source>
        <dbReference type="SAM" id="MobiDB-lite"/>
    </source>
</evidence>
<name>D8UEU6_VOLCA</name>
<dbReference type="EMBL" id="GL378391">
    <property type="protein sequence ID" value="EFJ41701.1"/>
    <property type="molecule type" value="Genomic_DNA"/>
</dbReference>
<dbReference type="STRING" id="3068.D8UEU6"/>